<evidence type="ECO:0000313" key="1">
    <source>
        <dbReference type="EMBL" id="CUS03086.2"/>
    </source>
</evidence>
<evidence type="ECO:0000313" key="2">
    <source>
        <dbReference type="Proteomes" id="UP000215027"/>
    </source>
</evidence>
<dbReference type="Pfam" id="PF18882">
    <property type="entry name" value="DUF5647"/>
    <property type="match status" value="1"/>
</dbReference>
<dbReference type="RefSeq" id="WP_157912933.1">
    <property type="nucleotide sequence ID" value="NZ_LN890655.1"/>
</dbReference>
<dbReference type="InterPro" id="IPR043707">
    <property type="entry name" value="DUF5647"/>
</dbReference>
<accession>A0A160T036</accession>
<name>A0A160T036_9CHLR</name>
<keyword evidence="2" id="KW-1185">Reference proteome</keyword>
<gene>
    <name evidence="1" type="ORF">CFX0092_A1208</name>
</gene>
<protein>
    <submittedName>
        <fullName evidence="1">Uncharacterized protein</fullName>
    </submittedName>
</protein>
<proteinExistence type="predicted"/>
<dbReference type="EMBL" id="LN890655">
    <property type="protein sequence ID" value="CUS03086.2"/>
    <property type="molecule type" value="Genomic_DNA"/>
</dbReference>
<reference evidence="1" key="1">
    <citation type="submission" date="2016-01" db="EMBL/GenBank/DDBJ databases">
        <authorList>
            <person name="Mcilroy J.S."/>
            <person name="Karst M S."/>
            <person name="Albertsen M."/>
        </authorList>
    </citation>
    <scope>NUCLEOTIDE SEQUENCE</scope>
    <source>
        <strain evidence="1">Cfx-K</strain>
    </source>
</reference>
<sequence length="95" mass="10940">MEANLTPTEVADKVLELSEQFNQFVFDHPEILDNLPDKAVLVFLDAEDQEFNEANKEMAAASPLPTQSERVYVQMRRHVRIVEQVEWEAEIVSIP</sequence>
<dbReference type="Proteomes" id="UP000215027">
    <property type="component" value="Chromosome I"/>
</dbReference>
<dbReference type="KEGG" id="pbf:CFX0092_A1208"/>
<organism evidence="1 2">
    <name type="scientific">Candidatus Promineifilum breve</name>
    <dbReference type="NCBI Taxonomy" id="1806508"/>
    <lineage>
        <taxon>Bacteria</taxon>
        <taxon>Bacillati</taxon>
        <taxon>Chloroflexota</taxon>
        <taxon>Ardenticatenia</taxon>
        <taxon>Candidatus Promineifilales</taxon>
        <taxon>Candidatus Promineifilaceae</taxon>
        <taxon>Candidatus Promineifilum</taxon>
    </lineage>
</organism>
<dbReference type="AlphaFoldDB" id="A0A160T036"/>